<comment type="subunit">
    <text evidence="9">Homodimer.</text>
</comment>
<dbReference type="NCBIfam" id="NF004624">
    <property type="entry name" value="PRK05964.1"/>
    <property type="match status" value="1"/>
</dbReference>
<feature type="binding site" evidence="9">
    <location>
        <position position="227"/>
    </location>
    <ligand>
        <name>pyridoxal 5'-phosphate</name>
        <dbReference type="ChEBI" id="CHEBI:597326"/>
    </ligand>
</feature>
<dbReference type="AlphaFoldDB" id="A0A419A300"/>
<keyword evidence="9" id="KW-0963">Cytoplasm</keyword>
<feature type="binding site" evidence="9">
    <location>
        <position position="290"/>
    </location>
    <ligand>
        <name>substrate</name>
    </ligand>
</feature>
<keyword evidence="5 9" id="KW-0949">S-adenosyl-L-methionine</keyword>
<keyword evidence="4 9" id="KW-0808">Transferase</keyword>
<reference evidence="10 11" key="1">
    <citation type="submission" date="2018-09" db="EMBL/GenBank/DDBJ databases">
        <title>Paracoccus onubensis nov. sp. a moderate halophilic bacterium isolated from Gruta de las Maravillas (Aracena, Spain).</title>
        <authorList>
            <person name="Jurado V."/>
            <person name="Gutierrez-Patricio S."/>
            <person name="Gonzalez-Pimentel J.L."/>
            <person name="Laiz L."/>
            <person name="Saiz-Jimenez C."/>
        </authorList>
    </citation>
    <scope>NUCLEOTIDE SEQUENCE [LARGE SCALE GENOMIC DNA]</scope>
    <source>
        <strain evidence="10 11">DSM 19484</strain>
    </source>
</reference>
<evidence type="ECO:0000256" key="3">
    <source>
        <dbReference type="ARBA" id="ARBA00022576"/>
    </source>
</evidence>
<dbReference type="GO" id="GO:0009102">
    <property type="term" value="P:biotin biosynthetic process"/>
    <property type="evidence" value="ECO:0007669"/>
    <property type="project" value="UniProtKB-UniRule"/>
</dbReference>
<evidence type="ECO:0000256" key="2">
    <source>
        <dbReference type="ARBA" id="ARBA00005063"/>
    </source>
</evidence>
<comment type="function">
    <text evidence="9">Catalyzes the transfer of the alpha-amino group from S-adenosyl-L-methionine (SAM) to 7-keto-8-aminopelargonic acid (KAPA) to form 7,8-diaminopelargonic acid (DAPA). It is the only aminotransferase known to utilize SAM as an amino donor.</text>
</comment>
<dbReference type="FunFam" id="3.40.640.10:FF:000004">
    <property type="entry name" value="Acetylornithine aminotransferase"/>
    <property type="match status" value="1"/>
</dbReference>
<evidence type="ECO:0000256" key="9">
    <source>
        <dbReference type="HAMAP-Rule" id="MF_00834"/>
    </source>
</evidence>
<comment type="subcellular location">
    <subcellularLocation>
        <location evidence="9">Cytoplasm</location>
    </subcellularLocation>
</comment>
<dbReference type="InterPro" id="IPR015424">
    <property type="entry name" value="PyrdxlP-dep_Trfase"/>
</dbReference>
<evidence type="ECO:0000313" key="10">
    <source>
        <dbReference type="EMBL" id="RJL07565.1"/>
    </source>
</evidence>
<dbReference type="GO" id="GO:0030170">
    <property type="term" value="F:pyridoxal phosphate binding"/>
    <property type="evidence" value="ECO:0007669"/>
    <property type="project" value="UniProtKB-UniRule"/>
</dbReference>
<dbReference type="Gene3D" id="3.90.1150.10">
    <property type="entry name" value="Aspartate Aminotransferase, domain 1"/>
    <property type="match status" value="1"/>
</dbReference>
<evidence type="ECO:0000256" key="1">
    <source>
        <dbReference type="ARBA" id="ARBA00001933"/>
    </source>
</evidence>
<comment type="catalytic activity">
    <reaction evidence="8 9">
        <text>(8S)-8-amino-7-oxononanoate + S-adenosyl-L-methionine = S-adenosyl-4-methylsulfanyl-2-oxobutanoate + (7R,8S)-7,8-diammoniononanoate</text>
        <dbReference type="Rhea" id="RHEA:16861"/>
        <dbReference type="ChEBI" id="CHEBI:16490"/>
        <dbReference type="ChEBI" id="CHEBI:59789"/>
        <dbReference type="ChEBI" id="CHEBI:149468"/>
        <dbReference type="ChEBI" id="CHEBI:149469"/>
        <dbReference type="EC" id="2.6.1.62"/>
    </reaction>
</comment>
<proteinExistence type="inferred from homology"/>
<dbReference type="InterPro" id="IPR005815">
    <property type="entry name" value="BioA"/>
</dbReference>
<evidence type="ECO:0000313" key="11">
    <source>
        <dbReference type="Proteomes" id="UP000285530"/>
    </source>
</evidence>
<dbReference type="EMBL" id="QZEV01000001">
    <property type="protein sequence ID" value="RJL07565.1"/>
    <property type="molecule type" value="Genomic_DNA"/>
</dbReference>
<dbReference type="InterPro" id="IPR005814">
    <property type="entry name" value="Aminotrans_3"/>
</dbReference>
<dbReference type="Pfam" id="PF00202">
    <property type="entry name" value="Aminotran_3"/>
    <property type="match status" value="1"/>
</dbReference>
<dbReference type="InterPro" id="IPR015421">
    <property type="entry name" value="PyrdxlP-dep_Trfase_major"/>
</dbReference>
<evidence type="ECO:0000256" key="4">
    <source>
        <dbReference type="ARBA" id="ARBA00022679"/>
    </source>
</evidence>
<dbReference type="EC" id="2.6.1.62" evidence="9"/>
<dbReference type="HAMAP" id="MF_00834">
    <property type="entry name" value="BioA"/>
    <property type="match status" value="1"/>
</dbReference>
<feature type="binding site" evidence="9">
    <location>
        <position position="256"/>
    </location>
    <ligand>
        <name>substrate</name>
    </ligand>
</feature>
<organism evidence="10 11">
    <name type="scientific">Paracoccus aestuarii</name>
    <dbReference type="NCBI Taxonomy" id="453842"/>
    <lineage>
        <taxon>Bacteria</taxon>
        <taxon>Pseudomonadati</taxon>
        <taxon>Pseudomonadota</taxon>
        <taxon>Alphaproteobacteria</taxon>
        <taxon>Rhodobacterales</taxon>
        <taxon>Paracoccaceae</taxon>
        <taxon>Paracoccus</taxon>
    </lineage>
</organism>
<evidence type="ECO:0000256" key="6">
    <source>
        <dbReference type="ARBA" id="ARBA00022756"/>
    </source>
</evidence>
<evidence type="ECO:0000256" key="7">
    <source>
        <dbReference type="ARBA" id="ARBA00022898"/>
    </source>
</evidence>
<sequence length="409" mass="43627">MSAVWHPFFQHGTEPAPPRAISSAGAFIQTDRGPLLDGISSWWVVTHGHNQPEIVEAIRETAGRLDQVIFAGLTHAPAEELAEALVAMTPAGLDHVFYSDSGSTAVEVALKMALGYWRHEGDGRHRIAVIEDSYHGDTIGTMSVGERGVFNAAYDPLMFGVDRLPFPEGDGGATLAALEALAASGRMAAIILEPLVLGAGGMRMYSADVLAGLRAICDRHDVLMIADEVMTGWGRTGRLWACDHAGVAPDILCTSKGLTGGVVPLAATLASGRIFDAHRSTDRRRTFYHSSSYTANPIACAAALAQVRLWQARPMQARLDALAAMQADRLARLDGRFTNIRQCGTIAAADLVVPEGGYLSEVGPRMRAHCMARGVLLRPLGNTVYVLPPYCVTGADLDAAWGAVTSFQV</sequence>
<dbReference type="Gene3D" id="3.40.640.10">
    <property type="entry name" value="Type I PLP-dependent aspartate aminotransferase-like (Major domain)"/>
    <property type="match status" value="1"/>
</dbReference>
<dbReference type="CDD" id="cd00610">
    <property type="entry name" value="OAT_like"/>
    <property type="match status" value="1"/>
</dbReference>
<dbReference type="OrthoDB" id="9801834at2"/>
<evidence type="ECO:0000256" key="8">
    <source>
        <dbReference type="ARBA" id="ARBA00048449"/>
    </source>
</evidence>
<feature type="binding site" evidence="9">
    <location>
        <begin position="291"/>
        <end position="292"/>
    </location>
    <ligand>
        <name>pyridoxal 5'-phosphate</name>
        <dbReference type="ChEBI" id="CHEBI:597326"/>
    </ligand>
</feature>
<dbReference type="Proteomes" id="UP000285530">
    <property type="component" value="Unassembled WGS sequence"/>
</dbReference>
<dbReference type="GO" id="GO:0004015">
    <property type="term" value="F:adenosylmethionine-8-amino-7-oxononanoate transaminase activity"/>
    <property type="evidence" value="ECO:0007669"/>
    <property type="project" value="UniProtKB-UniRule"/>
</dbReference>
<dbReference type="GO" id="GO:0005737">
    <property type="term" value="C:cytoplasm"/>
    <property type="evidence" value="ECO:0007669"/>
    <property type="project" value="UniProtKB-SubCell"/>
</dbReference>
<protein>
    <recommendedName>
        <fullName evidence="9">Adenosylmethionine-8-amino-7-oxononanoate aminotransferase</fullName>
        <ecNumber evidence="9">2.6.1.62</ecNumber>
    </recommendedName>
    <alternativeName>
        <fullName evidence="9">7,8-diamino-pelargonic acid aminotransferase</fullName>
        <shortName evidence="9">DAPA AT</shortName>
        <shortName evidence="9">DAPA aminotransferase</shortName>
    </alternativeName>
    <alternativeName>
        <fullName evidence="9">7,8-diaminononanoate synthase</fullName>
        <shortName evidence="9">DANS</shortName>
    </alternativeName>
    <alternativeName>
        <fullName evidence="9">Diaminopelargonic acid synthase</fullName>
    </alternativeName>
</protein>
<feature type="binding site" evidence="9">
    <location>
        <position position="42"/>
    </location>
    <ligand>
        <name>substrate</name>
    </ligand>
</feature>
<comment type="cofactor">
    <cofactor evidence="1 9">
        <name>pyridoxal 5'-phosphate</name>
        <dbReference type="ChEBI" id="CHEBI:597326"/>
    </cofactor>
</comment>
<dbReference type="RefSeq" id="WP_119884637.1">
    <property type="nucleotide sequence ID" value="NZ_CP067169.1"/>
</dbReference>
<feature type="binding site" evidence="9">
    <location>
        <position position="378"/>
    </location>
    <ligand>
        <name>substrate</name>
    </ligand>
</feature>
<dbReference type="SUPFAM" id="SSF53383">
    <property type="entry name" value="PLP-dependent transferases"/>
    <property type="match status" value="1"/>
</dbReference>
<dbReference type="PANTHER" id="PTHR42684:SF3">
    <property type="entry name" value="ADENOSYLMETHIONINE-8-AMINO-7-OXONONANOATE AMINOTRANSFERASE"/>
    <property type="match status" value="1"/>
</dbReference>
<comment type="similarity">
    <text evidence="9">Belongs to the class-III pyridoxal-phosphate-dependent aminotransferase family. BioA subfamily.</text>
</comment>
<keyword evidence="3 9" id="KW-0032">Aminotransferase</keyword>
<evidence type="ECO:0000256" key="5">
    <source>
        <dbReference type="ARBA" id="ARBA00022691"/>
    </source>
</evidence>
<dbReference type="UniPathway" id="UPA00078">
    <property type="reaction ID" value="UER00160"/>
</dbReference>
<feature type="modified residue" description="N6-(pyridoxal phosphate)lysine" evidence="9">
    <location>
        <position position="256"/>
    </location>
</feature>
<dbReference type="InterPro" id="IPR015422">
    <property type="entry name" value="PyrdxlP-dep_Trfase_small"/>
</dbReference>
<accession>A0A419A300</accession>
<keyword evidence="6 9" id="KW-0093">Biotin biosynthesis</keyword>
<gene>
    <name evidence="9" type="primary">bioA</name>
    <name evidence="10" type="ORF">D3P06_00400</name>
</gene>
<feature type="binding site" evidence="9">
    <location>
        <position position="134"/>
    </location>
    <ligand>
        <name>substrate</name>
    </ligand>
</feature>
<dbReference type="NCBIfam" id="TIGR00508">
    <property type="entry name" value="bioA"/>
    <property type="match status" value="1"/>
</dbReference>
<comment type="pathway">
    <text evidence="2 9">Cofactor biosynthesis; biotin biosynthesis; 7,8-diaminononanoate from 8-amino-7-oxononanoate (SAM route): step 1/1.</text>
</comment>
<comment type="caution">
    <text evidence="10">The sequence shown here is derived from an EMBL/GenBank/DDBJ whole genome shotgun (WGS) entry which is preliminary data.</text>
</comment>
<feature type="binding site" evidence="9">
    <location>
        <begin position="102"/>
        <end position="103"/>
    </location>
    <ligand>
        <name>pyridoxal 5'-phosphate</name>
        <dbReference type="ChEBI" id="CHEBI:597326"/>
    </ligand>
</feature>
<keyword evidence="7 9" id="KW-0663">Pyridoxal phosphate</keyword>
<keyword evidence="11" id="KW-1185">Reference proteome</keyword>
<dbReference type="PANTHER" id="PTHR42684">
    <property type="entry name" value="ADENOSYLMETHIONINE-8-AMINO-7-OXONONANOATE AMINOTRANSFERASE"/>
    <property type="match status" value="1"/>
</dbReference>
<feature type="site" description="Participates in the substrate recognition with KAPA and in a stacking interaction with the adenine ring of SAM" evidence="9">
    <location>
        <position position="8"/>
    </location>
</feature>
<name>A0A419A300_9RHOB</name>